<dbReference type="GO" id="GO:0006071">
    <property type="term" value="P:glycerol metabolic process"/>
    <property type="evidence" value="ECO:0007669"/>
    <property type="project" value="InterPro"/>
</dbReference>
<dbReference type="Pfam" id="PF04309">
    <property type="entry name" value="G3P_antiterm"/>
    <property type="match status" value="1"/>
</dbReference>
<dbReference type="Proteomes" id="UP000732377">
    <property type="component" value="Unassembled WGS sequence"/>
</dbReference>
<dbReference type="PIRSF" id="PIRSF016897">
    <property type="entry name" value="GlpP"/>
    <property type="match status" value="1"/>
</dbReference>
<dbReference type="InterPro" id="IPR013785">
    <property type="entry name" value="Aldolase_TIM"/>
</dbReference>
<evidence type="ECO:0008006" key="3">
    <source>
        <dbReference type="Google" id="ProtNLM"/>
    </source>
</evidence>
<gene>
    <name evidence="1" type="ORF">CWE10_13865</name>
</gene>
<dbReference type="InterPro" id="IPR006699">
    <property type="entry name" value="GlpP"/>
</dbReference>
<dbReference type="PANTHER" id="PTHR35787">
    <property type="entry name" value="GLYCEROL UPTAKE OPERON ANTITERMINATOR REGULATORY PROTEIN"/>
    <property type="match status" value="1"/>
</dbReference>
<proteinExistence type="predicted"/>
<comment type="caution">
    <text evidence="1">The sequence shown here is derived from an EMBL/GenBank/DDBJ whole genome shotgun (WGS) entry which is preliminary data.</text>
</comment>
<dbReference type="AlphaFoldDB" id="A0A953IAT2"/>
<dbReference type="EMBL" id="PIUK01000157">
    <property type="protein sequence ID" value="MBY6277274.1"/>
    <property type="molecule type" value="Genomic_DNA"/>
</dbReference>
<name>A0A953IAT2_SYMTR</name>
<dbReference type="SUPFAM" id="SSF110391">
    <property type="entry name" value="GlpP-like"/>
    <property type="match status" value="1"/>
</dbReference>
<dbReference type="PANTHER" id="PTHR35787:SF1">
    <property type="entry name" value="GLYCEROL UPTAKE OPERON ANTITERMINATOR REGULATORY PROTEIN"/>
    <property type="match status" value="1"/>
</dbReference>
<evidence type="ECO:0000313" key="2">
    <source>
        <dbReference type="Proteomes" id="UP000732377"/>
    </source>
</evidence>
<organism evidence="1 2">
    <name type="scientific">Symbiobacterium thermophilum</name>
    <dbReference type="NCBI Taxonomy" id="2734"/>
    <lineage>
        <taxon>Bacteria</taxon>
        <taxon>Bacillati</taxon>
        <taxon>Bacillota</taxon>
        <taxon>Clostridia</taxon>
        <taxon>Eubacteriales</taxon>
        <taxon>Symbiobacteriaceae</taxon>
        <taxon>Symbiobacterium</taxon>
    </lineage>
</organism>
<sequence length="215" mass="23732">MTDHVSNRKEPAMKASWRQLESYPVIPVVWDDHGIEEILHIPVAFVYLQDGSIFSLEETCRRIKSHQPHARIFFHIDLAAGIAADEAGVRFAKTCGIDGLVTTRPSLIEAGKKYGLETVLRAFLQDSRSLRRTLQLCQRCMPDGLDLLPGPVLPEVMDEITSVLSQPVIGGGLVRRPEQVWSLLRAGCRAVSTSTPALWALNRSSAPVRPSPCGL</sequence>
<evidence type="ECO:0000313" key="1">
    <source>
        <dbReference type="EMBL" id="MBY6277274.1"/>
    </source>
</evidence>
<accession>A0A953IAT2</accession>
<reference evidence="1" key="1">
    <citation type="submission" date="2017-11" db="EMBL/GenBank/DDBJ databases">
        <title>Three new genomes from thermophilic consortium.</title>
        <authorList>
            <person name="Quaggio R."/>
            <person name="Amgarten D."/>
            <person name="Setubal J.C."/>
        </authorList>
    </citation>
    <scope>NUCLEOTIDE SEQUENCE</scope>
    <source>
        <strain evidence="1">ZCTH01-B2</strain>
    </source>
</reference>
<protein>
    <recommendedName>
        <fullName evidence="3">Glycerol-3-phosphate responsive antiterminator</fullName>
    </recommendedName>
</protein>
<dbReference type="GO" id="GO:0006355">
    <property type="term" value="P:regulation of DNA-templated transcription"/>
    <property type="evidence" value="ECO:0007669"/>
    <property type="project" value="InterPro"/>
</dbReference>
<dbReference type="Gene3D" id="3.20.20.70">
    <property type="entry name" value="Aldolase class I"/>
    <property type="match status" value="1"/>
</dbReference>